<dbReference type="EMBL" id="AUYC01000046">
    <property type="protein sequence ID" value="KZN60160.1"/>
    <property type="molecule type" value="Genomic_DNA"/>
</dbReference>
<comment type="similarity">
    <text evidence="1">Belongs to the membrane fusion protein (MFP) (TC 8.A.1) family.</text>
</comment>
<dbReference type="SUPFAM" id="SSF111369">
    <property type="entry name" value="HlyD-like secretion proteins"/>
    <property type="match status" value="1"/>
</dbReference>
<dbReference type="Gene3D" id="2.40.50.100">
    <property type="match status" value="1"/>
</dbReference>
<evidence type="ECO:0000256" key="1">
    <source>
        <dbReference type="ARBA" id="ARBA00009477"/>
    </source>
</evidence>
<name>A0A167IWC8_9GAMM</name>
<dbReference type="Gene3D" id="2.40.30.170">
    <property type="match status" value="1"/>
</dbReference>
<evidence type="ECO:0000313" key="4">
    <source>
        <dbReference type="Proteomes" id="UP000076486"/>
    </source>
</evidence>
<dbReference type="AlphaFoldDB" id="A0A167IWC8"/>
<evidence type="ECO:0000313" key="3">
    <source>
        <dbReference type="EMBL" id="KZN60160.1"/>
    </source>
</evidence>
<dbReference type="Gene3D" id="1.10.287.470">
    <property type="entry name" value="Helix hairpin bin"/>
    <property type="match status" value="1"/>
</dbReference>
<dbReference type="InterPro" id="IPR058790">
    <property type="entry name" value="BSH_CusB"/>
</dbReference>
<comment type="caution">
    <text evidence="3">The sequence shown here is derived from an EMBL/GenBank/DDBJ whole genome shotgun (WGS) entry which is preliminary data.</text>
</comment>
<dbReference type="RefSeq" id="WP_063369291.1">
    <property type="nucleotide sequence ID" value="NZ_AUYC01000046.1"/>
</dbReference>
<evidence type="ECO:0000259" key="2">
    <source>
        <dbReference type="Pfam" id="PF25919"/>
    </source>
</evidence>
<dbReference type="PATRIC" id="fig|1365248.3.peg.4040"/>
<gene>
    <name evidence="3" type="ORF">N473_24590</name>
</gene>
<dbReference type="InterPro" id="IPR006143">
    <property type="entry name" value="RND_pump_MFP"/>
</dbReference>
<dbReference type="PANTHER" id="PTHR30469">
    <property type="entry name" value="MULTIDRUG RESISTANCE PROTEIN MDTA"/>
    <property type="match status" value="1"/>
</dbReference>
<dbReference type="Proteomes" id="UP000076486">
    <property type="component" value="Unassembled WGS sequence"/>
</dbReference>
<dbReference type="GO" id="GO:0015562">
    <property type="term" value="F:efflux transmembrane transporter activity"/>
    <property type="evidence" value="ECO:0007669"/>
    <property type="project" value="TreeGrafter"/>
</dbReference>
<sequence>MSSNSKTLCLLTTVMLSLLSGCTEISAHPIEQIKTLPTTQAERIRTPTKVLYGKIQSENGYDMALFNSGRVEKLAVKEGQLVSKNMLIARLYSPKLKSQVIEKEAKLSAALAAAEEAHNELQRVTNLYAKSLTSLAKLEQAKKSEKIAKDSVTQMRAQLTQANNELDELSIYAPQDGVIATLYAREGQFVPSENPIVNFAVAGRHKIEYWVPEKDAVNLDIGQTVPIFVPTLNKQVSGIVSEKAIPTMTGPSLFKVSVLINSLTDNLLGLTAQFHIPSTTKQVYRINANAVRFKPNGNAYMLDNANNQFHIELIGTQSEKLLFTVTKNVDDIKFDTSPEPTINTNLMAALEDDNDK</sequence>
<dbReference type="PANTHER" id="PTHR30469:SF15">
    <property type="entry name" value="HLYD FAMILY OF SECRETION PROTEINS"/>
    <property type="match status" value="1"/>
</dbReference>
<dbReference type="Pfam" id="PF25919">
    <property type="entry name" value="BSH_CusB"/>
    <property type="match status" value="1"/>
</dbReference>
<organism evidence="3 4">
    <name type="scientific">Pseudoalteromonas luteoviolacea CPMOR-1</name>
    <dbReference type="NCBI Taxonomy" id="1365248"/>
    <lineage>
        <taxon>Bacteria</taxon>
        <taxon>Pseudomonadati</taxon>
        <taxon>Pseudomonadota</taxon>
        <taxon>Gammaproteobacteria</taxon>
        <taxon>Alteromonadales</taxon>
        <taxon>Pseudoalteromonadaceae</taxon>
        <taxon>Pseudoalteromonas</taxon>
    </lineage>
</organism>
<reference evidence="3 4" key="1">
    <citation type="submission" date="2013-07" db="EMBL/GenBank/DDBJ databases">
        <title>Comparative Genomic and Metabolomic Analysis of Twelve Strains of Pseudoalteromonas luteoviolacea.</title>
        <authorList>
            <person name="Vynne N.G."/>
            <person name="Mansson M."/>
            <person name="Gram L."/>
        </authorList>
    </citation>
    <scope>NUCLEOTIDE SEQUENCE [LARGE SCALE GENOMIC DNA]</scope>
    <source>
        <strain evidence="3 4">CPMOR-1</strain>
    </source>
</reference>
<dbReference type="PROSITE" id="PS51257">
    <property type="entry name" value="PROKAR_LIPOPROTEIN"/>
    <property type="match status" value="1"/>
</dbReference>
<dbReference type="GO" id="GO:1990281">
    <property type="term" value="C:efflux pump complex"/>
    <property type="evidence" value="ECO:0007669"/>
    <property type="project" value="TreeGrafter"/>
</dbReference>
<dbReference type="NCBIfam" id="TIGR01730">
    <property type="entry name" value="RND_mfp"/>
    <property type="match status" value="1"/>
</dbReference>
<protein>
    <recommendedName>
        <fullName evidence="2">CusB-like barrel-sandwich hybrid domain-containing protein</fullName>
    </recommendedName>
</protein>
<accession>A0A167IWC8</accession>
<proteinExistence type="inferred from homology"/>
<feature type="domain" description="CusB-like barrel-sandwich hybrid" evidence="2">
    <location>
        <begin position="68"/>
        <end position="197"/>
    </location>
</feature>